<proteinExistence type="predicted"/>
<dbReference type="Proteomes" id="UP000239895">
    <property type="component" value="Unassembled WGS sequence"/>
</dbReference>
<dbReference type="EMBL" id="PVTX01000002">
    <property type="protein sequence ID" value="PRZ08861.1"/>
    <property type="molecule type" value="Genomic_DNA"/>
</dbReference>
<feature type="chain" id="PRO_5045855030" evidence="2">
    <location>
        <begin position="22"/>
        <end position="584"/>
    </location>
</feature>
<accession>A0ABX5EKL4</accession>
<dbReference type="SUPFAM" id="SSF51905">
    <property type="entry name" value="FAD/NAD(P)-binding domain"/>
    <property type="match status" value="1"/>
</dbReference>
<gene>
    <name evidence="3" type="ORF">BCL65_102408</name>
</gene>
<evidence type="ECO:0000313" key="3">
    <source>
        <dbReference type="EMBL" id="PRZ08861.1"/>
    </source>
</evidence>
<dbReference type="PANTHER" id="PTHR42716">
    <property type="entry name" value="L-ASPARTATE OXIDASE"/>
    <property type="match status" value="1"/>
</dbReference>
<keyword evidence="2" id="KW-0732">Signal</keyword>
<feature type="signal peptide" evidence="2">
    <location>
        <begin position="1"/>
        <end position="21"/>
    </location>
</feature>
<reference evidence="3 4" key="1">
    <citation type="submission" date="2018-03" db="EMBL/GenBank/DDBJ databases">
        <title>Comparative analysis of microorganisms from saline springs in Andes Mountain Range, Colombia.</title>
        <authorList>
            <person name="Rubin E."/>
        </authorList>
    </citation>
    <scope>NUCLEOTIDE SEQUENCE [LARGE SCALE GENOMIC DNA]</scope>
    <source>
        <strain evidence="3 4">CG 23</strain>
    </source>
</reference>
<protein>
    <submittedName>
        <fullName evidence="3">FAD dependent oxidoreductase</fullName>
    </submittedName>
</protein>
<dbReference type="InterPro" id="IPR036188">
    <property type="entry name" value="FAD/NAD-bd_sf"/>
</dbReference>
<dbReference type="Pfam" id="PF12831">
    <property type="entry name" value="FAD_oxidored"/>
    <property type="match status" value="1"/>
</dbReference>
<evidence type="ECO:0000256" key="2">
    <source>
        <dbReference type="SAM" id="SignalP"/>
    </source>
</evidence>
<comment type="caution">
    <text evidence="3">The sequence shown here is derived from an EMBL/GenBank/DDBJ whole genome shotgun (WGS) entry which is preliminary data.</text>
</comment>
<dbReference type="Gene3D" id="3.40.50.720">
    <property type="entry name" value="NAD(P)-binding Rossmann-like Domain"/>
    <property type="match status" value="1"/>
</dbReference>
<dbReference type="RefSeq" id="WP_106265879.1">
    <property type="nucleotide sequence ID" value="NZ_PVTX01000002.1"/>
</dbReference>
<evidence type="ECO:0000313" key="4">
    <source>
        <dbReference type="Proteomes" id="UP000239895"/>
    </source>
</evidence>
<feature type="region of interest" description="Disordered" evidence="1">
    <location>
        <begin position="555"/>
        <end position="584"/>
    </location>
</feature>
<keyword evidence="4" id="KW-1185">Reference proteome</keyword>
<name>A0ABX5EKL4_9MICO</name>
<evidence type="ECO:0000256" key="1">
    <source>
        <dbReference type="SAM" id="MobiDB-lite"/>
    </source>
</evidence>
<organism evidence="3 4">
    <name type="scientific">Isoptericola halotolerans</name>
    <dbReference type="NCBI Taxonomy" id="300560"/>
    <lineage>
        <taxon>Bacteria</taxon>
        <taxon>Bacillati</taxon>
        <taxon>Actinomycetota</taxon>
        <taxon>Actinomycetes</taxon>
        <taxon>Micrococcales</taxon>
        <taxon>Promicromonosporaceae</taxon>
        <taxon>Isoptericola</taxon>
    </lineage>
</organism>
<dbReference type="PANTHER" id="PTHR42716:SF1">
    <property type="entry name" value="SLL0471 PROTEIN"/>
    <property type="match status" value="1"/>
</dbReference>
<feature type="compositionally biased region" description="Basic and acidic residues" evidence="1">
    <location>
        <begin position="571"/>
        <end position="584"/>
    </location>
</feature>
<dbReference type="InterPro" id="IPR005288">
    <property type="entry name" value="NadB"/>
</dbReference>
<sequence length="584" mass="61031">MTGLRLAVIGGGLGGVAAALAAADAGATVTLTAAEPMVGGQITAQATSPLDEHPLVETTGAPGSYHEMRRRLRAAYGGLANPGDGWVSRLCFEPDVGRQVLEDMLAEHVASGRLRVLLDREPVAARTTTDAAGRAVVEAVELAGPGGVREVVTADTFVDATELGDLLPLVGADWVIGSEGSEAFGEPHALPGGPDPLAEQSCTWVAGLTLREDPGPVGGPPRGYARHVTGQPFGLDIPGWDGTLHRYAMFGEGPTGNPPFWTYRRVRSGALLGGQDAVVLNWAGNDYAATGLVADRERTLRGARDLTLGFVHWLRTEAPRDDGGRGYPELALDPGVTGTADGLAHAPYVRESRRLASGRPVTELDLAVRGSSERAVAMPDSLGTAWYHADLHPRVGHPQSVYAPTSPFQVPARALVPEAGRGPVNLVAGAKNLAATQVAAAAYRVHPGEWSVGEAAGVLAVQADADGRTPTETATSTAGVRRAQERLLARGTPLVWTRDVPADHPAFAAVNRCVLRGGLVGERARTLDLRPDEGLDEAERASIAHALGLGRLPEGSTWGDAVLSAQPAHPEQARHHQPDLQEPA</sequence>